<comment type="caution">
    <text evidence="8">The sequence shown here is derived from an EMBL/GenBank/DDBJ whole genome shotgun (WGS) entry which is preliminary data.</text>
</comment>
<dbReference type="AlphaFoldDB" id="A0A9D1KJ73"/>
<evidence type="ECO:0000256" key="5">
    <source>
        <dbReference type="ARBA" id="ARBA00023004"/>
    </source>
</evidence>
<name>A0A9D1KJ73_9FIRM</name>
<keyword evidence="5" id="KW-0408">Iron</keyword>
<dbReference type="InterPro" id="IPR007197">
    <property type="entry name" value="rSAM"/>
</dbReference>
<dbReference type="InterPro" id="IPR034457">
    <property type="entry name" value="Organic_radical-activating"/>
</dbReference>
<reference evidence="8" key="2">
    <citation type="journal article" date="2021" name="PeerJ">
        <title>Extensive microbial diversity within the chicken gut microbiome revealed by metagenomics and culture.</title>
        <authorList>
            <person name="Gilroy R."/>
            <person name="Ravi A."/>
            <person name="Getino M."/>
            <person name="Pursley I."/>
            <person name="Horton D.L."/>
            <person name="Alikhan N.F."/>
            <person name="Baker D."/>
            <person name="Gharbi K."/>
            <person name="Hall N."/>
            <person name="Watson M."/>
            <person name="Adriaenssens E.M."/>
            <person name="Foster-Nyarko E."/>
            <person name="Jarju S."/>
            <person name="Secka A."/>
            <person name="Antonio M."/>
            <person name="Oren A."/>
            <person name="Chaudhuri R.R."/>
            <person name="La Ragione R."/>
            <person name="Hildebrand F."/>
            <person name="Pallen M.J."/>
        </authorList>
    </citation>
    <scope>NUCLEOTIDE SEQUENCE</scope>
    <source>
        <strain evidence="8">CHK33-4379</strain>
    </source>
</reference>
<dbReference type="CDD" id="cd01335">
    <property type="entry name" value="Radical_SAM"/>
    <property type="match status" value="1"/>
</dbReference>
<accession>A0A9D1KJ73</accession>
<evidence type="ECO:0000313" key="9">
    <source>
        <dbReference type="Proteomes" id="UP000824136"/>
    </source>
</evidence>
<dbReference type="Gene3D" id="3.20.20.70">
    <property type="entry name" value="Aldolase class I"/>
    <property type="match status" value="1"/>
</dbReference>
<evidence type="ECO:0000259" key="7">
    <source>
        <dbReference type="PROSITE" id="PS51918"/>
    </source>
</evidence>
<evidence type="ECO:0000256" key="6">
    <source>
        <dbReference type="ARBA" id="ARBA00023014"/>
    </source>
</evidence>
<reference evidence="8" key="1">
    <citation type="submission" date="2020-10" db="EMBL/GenBank/DDBJ databases">
        <authorList>
            <person name="Gilroy R."/>
        </authorList>
    </citation>
    <scope>NUCLEOTIDE SEQUENCE</scope>
    <source>
        <strain evidence="8">CHK33-4379</strain>
    </source>
</reference>
<dbReference type="InterPro" id="IPR013785">
    <property type="entry name" value="Aldolase_TIM"/>
</dbReference>
<dbReference type="SUPFAM" id="SSF102114">
    <property type="entry name" value="Radical SAM enzymes"/>
    <property type="match status" value="1"/>
</dbReference>
<sequence>MQIAGLQKLTLLDFPGTVACIVFTPGCNLRCPFCHNSSLVFSTAGERIPQDEVLSFLKRRRGLLDGVVVTGGEPLLQPDIASFLTSVKELGYKVKLDTNGTRPELLKRLVAGKLVDRVAMDIKSSPENYPFAVGVSGLDITGIEESKDFLLGGGIDYEFRTTVVKGIHTDADFESIAKWIDGASEYYLQQFKDSGELIDPAGLSQFTPDELSRFADIVRPFVRSVEIRGI</sequence>
<protein>
    <submittedName>
        <fullName evidence="8">Anaerobic ribonucleoside-triphosphate reductase activating protein</fullName>
    </submittedName>
</protein>
<evidence type="ECO:0000313" key="8">
    <source>
        <dbReference type="EMBL" id="HIT58614.1"/>
    </source>
</evidence>
<dbReference type="NCBIfam" id="TIGR02495">
    <property type="entry name" value="NrdG2"/>
    <property type="match status" value="1"/>
</dbReference>
<dbReference type="Pfam" id="PF04055">
    <property type="entry name" value="Radical_SAM"/>
    <property type="match status" value="1"/>
</dbReference>
<evidence type="ECO:0000256" key="2">
    <source>
        <dbReference type="ARBA" id="ARBA00022485"/>
    </source>
</evidence>
<keyword evidence="2" id="KW-0004">4Fe-4S</keyword>
<dbReference type="EMBL" id="DVLL01000012">
    <property type="protein sequence ID" value="HIT58614.1"/>
    <property type="molecule type" value="Genomic_DNA"/>
</dbReference>
<dbReference type="PROSITE" id="PS51918">
    <property type="entry name" value="RADICAL_SAM"/>
    <property type="match status" value="1"/>
</dbReference>
<comment type="cofactor">
    <cofactor evidence="1">
        <name>[4Fe-4S] cluster</name>
        <dbReference type="ChEBI" id="CHEBI:49883"/>
    </cofactor>
</comment>
<dbReference type="GO" id="GO:0051539">
    <property type="term" value="F:4 iron, 4 sulfur cluster binding"/>
    <property type="evidence" value="ECO:0007669"/>
    <property type="project" value="UniProtKB-KW"/>
</dbReference>
<dbReference type="InterPro" id="IPR012840">
    <property type="entry name" value="NrdG2"/>
</dbReference>
<dbReference type="GO" id="GO:0046872">
    <property type="term" value="F:metal ion binding"/>
    <property type="evidence" value="ECO:0007669"/>
    <property type="project" value="UniProtKB-KW"/>
</dbReference>
<dbReference type="GO" id="GO:0003824">
    <property type="term" value="F:catalytic activity"/>
    <property type="evidence" value="ECO:0007669"/>
    <property type="project" value="InterPro"/>
</dbReference>
<evidence type="ECO:0000256" key="4">
    <source>
        <dbReference type="ARBA" id="ARBA00022723"/>
    </source>
</evidence>
<keyword evidence="4" id="KW-0479">Metal-binding</keyword>
<organism evidence="8 9">
    <name type="scientific">Candidatus Faeciplasma pullistercoris</name>
    <dbReference type="NCBI Taxonomy" id="2840800"/>
    <lineage>
        <taxon>Bacteria</taxon>
        <taxon>Bacillati</taxon>
        <taxon>Bacillota</taxon>
        <taxon>Clostridia</taxon>
        <taxon>Eubacteriales</taxon>
        <taxon>Oscillospiraceae</taxon>
        <taxon>Oscillospiraceae incertae sedis</taxon>
        <taxon>Candidatus Faeciplasma</taxon>
    </lineage>
</organism>
<dbReference type="InterPro" id="IPR058240">
    <property type="entry name" value="rSAM_sf"/>
</dbReference>
<evidence type="ECO:0000256" key="3">
    <source>
        <dbReference type="ARBA" id="ARBA00022691"/>
    </source>
</evidence>
<feature type="domain" description="Radical SAM core" evidence="7">
    <location>
        <begin position="13"/>
        <end position="230"/>
    </location>
</feature>
<proteinExistence type="predicted"/>
<keyword evidence="6" id="KW-0411">Iron-sulfur</keyword>
<dbReference type="SFLD" id="SFLDS00029">
    <property type="entry name" value="Radical_SAM"/>
    <property type="match status" value="1"/>
</dbReference>
<gene>
    <name evidence="8" type="ORF">IAC39_02715</name>
</gene>
<dbReference type="Proteomes" id="UP000824136">
    <property type="component" value="Unassembled WGS sequence"/>
</dbReference>
<evidence type="ECO:0000256" key="1">
    <source>
        <dbReference type="ARBA" id="ARBA00001966"/>
    </source>
</evidence>
<dbReference type="SFLD" id="SFLDG01094">
    <property type="entry name" value="Uncharacterised_Radical_SAM_Su"/>
    <property type="match status" value="1"/>
</dbReference>
<keyword evidence="3" id="KW-0949">S-adenosyl-L-methionine</keyword>
<dbReference type="PANTHER" id="PTHR30352">
    <property type="entry name" value="PYRUVATE FORMATE-LYASE-ACTIVATING ENZYME"/>
    <property type="match status" value="1"/>
</dbReference>